<feature type="region of interest" description="Disordered" evidence="1">
    <location>
        <begin position="1"/>
        <end position="154"/>
    </location>
</feature>
<feature type="region of interest" description="Disordered" evidence="1">
    <location>
        <begin position="204"/>
        <end position="235"/>
    </location>
</feature>
<organism evidence="2 3">
    <name type="scientific">Rhizobium wenxiniae</name>
    <dbReference type="NCBI Taxonomy" id="1737357"/>
    <lineage>
        <taxon>Bacteria</taxon>
        <taxon>Pseudomonadati</taxon>
        <taxon>Pseudomonadota</taxon>
        <taxon>Alphaproteobacteria</taxon>
        <taxon>Hyphomicrobiales</taxon>
        <taxon>Rhizobiaceae</taxon>
        <taxon>Rhizobium/Agrobacterium group</taxon>
        <taxon>Rhizobium</taxon>
    </lineage>
</organism>
<feature type="compositionally biased region" description="Polar residues" evidence="1">
    <location>
        <begin position="35"/>
        <end position="53"/>
    </location>
</feature>
<feature type="compositionally biased region" description="Gly residues" evidence="1">
    <location>
        <begin position="1"/>
        <end position="12"/>
    </location>
</feature>
<feature type="compositionally biased region" description="Polar residues" evidence="1">
    <location>
        <begin position="204"/>
        <end position="216"/>
    </location>
</feature>
<reference evidence="2 3" key="1">
    <citation type="submission" date="2020-08" db="EMBL/GenBank/DDBJ databases">
        <title>Genomic Encyclopedia of Type Strains, Phase IV (KMG-IV): sequencing the most valuable type-strain genomes for metagenomic binning, comparative biology and taxonomic classification.</title>
        <authorList>
            <person name="Goeker M."/>
        </authorList>
    </citation>
    <scope>NUCLEOTIDE SEQUENCE [LARGE SCALE GENOMIC DNA]</scope>
    <source>
        <strain evidence="2 3">DSM 100734</strain>
    </source>
</reference>
<evidence type="ECO:0000313" key="3">
    <source>
        <dbReference type="Proteomes" id="UP000547879"/>
    </source>
</evidence>
<sequence>MFLEGIFGGGSQSGSPSQSSPSSGSSDVKDDETTTGKNNTAPSSGSQSDTVENYSPEETDDGTYGPMPPAEAGTDEPVDESASQPADEAEVEAAHAADGDVPTDEAVAEHSTSDEPSAPTEDDSMSGSEPDADASAGQVDGSASTSAPTAGSGVRDFVTPLLADLQAISQRSSMKANEDVSASQRRAAANVHDQMIRQMLDQISATGTSGSSTQLFKSKDAEQTQSLQARWYAEA</sequence>
<dbReference type="AlphaFoldDB" id="A0A7W9Y572"/>
<protein>
    <submittedName>
        <fullName evidence="2">Uncharacterized protein</fullName>
    </submittedName>
</protein>
<comment type="caution">
    <text evidence="2">The sequence shown here is derived from an EMBL/GenBank/DDBJ whole genome shotgun (WGS) entry which is preliminary data.</text>
</comment>
<feature type="compositionally biased region" description="Low complexity" evidence="1">
    <location>
        <begin position="13"/>
        <end position="26"/>
    </location>
</feature>
<feature type="compositionally biased region" description="Low complexity" evidence="1">
    <location>
        <begin position="141"/>
        <end position="153"/>
    </location>
</feature>
<gene>
    <name evidence="2" type="ORF">HNQ72_002027</name>
</gene>
<accession>A0A7W9Y572</accession>
<keyword evidence="3" id="KW-1185">Reference proteome</keyword>
<evidence type="ECO:0000256" key="1">
    <source>
        <dbReference type="SAM" id="MobiDB-lite"/>
    </source>
</evidence>
<dbReference type="Proteomes" id="UP000547879">
    <property type="component" value="Unassembled WGS sequence"/>
</dbReference>
<name>A0A7W9Y572_9HYPH</name>
<evidence type="ECO:0000313" key="2">
    <source>
        <dbReference type="EMBL" id="MBB6162209.1"/>
    </source>
</evidence>
<proteinExistence type="predicted"/>
<dbReference type="RefSeq" id="WP_183992108.1">
    <property type="nucleotide sequence ID" value="NZ_BMHW01000002.1"/>
</dbReference>
<dbReference type="EMBL" id="JACHEG010000002">
    <property type="protein sequence ID" value="MBB6162209.1"/>
    <property type="molecule type" value="Genomic_DNA"/>
</dbReference>